<reference evidence="8" key="1">
    <citation type="journal article" date="2013" name="Int. J. Syst. Evol. Microbiol.">
        <title>Aestuariibaculum suncheonense gen. nov., sp. nov., a marine bacterium of the family Flavobacteriaceae isolated from a tidal flat and emended descriptions of the genera Gaetbulibacter and Tamlana.</title>
        <authorList>
            <person name="Jeong S.H."/>
            <person name="Park M.S."/>
            <person name="Jin H.M."/>
            <person name="Lee K."/>
            <person name="Park W."/>
            <person name="Jeon C.O."/>
        </authorList>
    </citation>
    <scope>NUCLEOTIDE SEQUENCE</scope>
    <source>
        <strain evidence="8">SC17</strain>
    </source>
</reference>
<keyword evidence="4" id="KW-0732">Signal</keyword>
<evidence type="ECO:0000256" key="4">
    <source>
        <dbReference type="SAM" id="SignalP"/>
    </source>
</evidence>
<feature type="chain" id="PRO_5035309312" evidence="4">
    <location>
        <begin position="22"/>
        <end position="641"/>
    </location>
</feature>
<protein>
    <submittedName>
        <fullName evidence="8">Glycoside hydrolase family 97 catalytic domain-containing protein</fullName>
    </submittedName>
</protein>
<dbReference type="Pfam" id="PF14509">
    <property type="entry name" value="GH97_C"/>
    <property type="match status" value="1"/>
</dbReference>
<dbReference type="Pfam" id="PF10566">
    <property type="entry name" value="Glyco_hydro_97"/>
    <property type="match status" value="1"/>
</dbReference>
<evidence type="ECO:0000259" key="5">
    <source>
        <dbReference type="Pfam" id="PF10566"/>
    </source>
</evidence>
<feature type="domain" description="Glycosyl-hydrolase 97 C-terminal oligomerisation" evidence="7">
    <location>
        <begin position="536"/>
        <end position="634"/>
    </location>
</feature>
<organism evidence="8 9">
    <name type="scientific">Aestuariibaculum suncheonense</name>
    <dbReference type="NCBI Taxonomy" id="1028745"/>
    <lineage>
        <taxon>Bacteria</taxon>
        <taxon>Pseudomonadati</taxon>
        <taxon>Bacteroidota</taxon>
        <taxon>Flavobacteriia</taxon>
        <taxon>Flavobacteriales</taxon>
        <taxon>Flavobacteriaceae</taxon>
    </lineage>
</organism>
<evidence type="ECO:0000256" key="1">
    <source>
        <dbReference type="ARBA" id="ARBA00001913"/>
    </source>
</evidence>
<sequence length="641" mass="73366">MTFKIYALTFLLLSVMSCSNKDNFQLFSPDKTLGIYVSNQNTSCSFLVIHKGDTLIKPSALGLEVKDTDFTENVSLSGFSEKGFDETWTTINGKQLTVRNYYNEYNIKVEQLHDPQQFYNIIFRVYNDGFAYRYNFPIEAVRDSLLISKEVTDIRFNSDFTYWATNGEHHNLGPVVRSEQKMEAITPPVVMQFGPKRFMAIHEAEIVEFAPFTVNASSDHHSFSFNTSYSKRNIAFKTSWRTFMLGDHAGDLVESDLLVNLNEPCKIDDPSWIKPGKSLWDWRVWGYKTQDSYEYGLNTESHKRLIDFAAENSIQYLLIDADWYGEEFNENSDPTSAREGINIEECMEYASAKHVGIILYLNDVGAKRFGLERVLKQFSDWGAIGVKYGFMTGSPEDKVKQTRRVVELCAKHKLMVNFHDYPIPPSGDRRTYPNLVTKEFCHAQADGMRSYFPETAVNQVLINMIAGPIDATNGWFDLNHAHSRVRVFHEIPGTVVAEVAKLITNYSGWMVLPDSPEEYTKKEDLFECVRSMPAQFDSFQVLDAKLDEFVCVARKSGEDWFVGSLTNRDSRSLTMDLSFLSNGKRYEATIYEDAQESHFMNNKEAYNIRKERVNSESELTVHLASGGGNAIYFKDITNVTK</sequence>
<keyword evidence="3" id="KW-0106">Calcium</keyword>
<feature type="domain" description="Glycosyl-hydrolase 97 catalytic" evidence="5">
    <location>
        <begin position="288"/>
        <end position="439"/>
    </location>
</feature>
<dbReference type="Pfam" id="PF14508">
    <property type="entry name" value="GH97_N"/>
    <property type="match status" value="1"/>
</dbReference>
<dbReference type="RefSeq" id="WP_188215971.1">
    <property type="nucleotide sequence ID" value="NZ_BAABGH010000005.1"/>
</dbReference>
<name>A0A8J6QEH2_9FLAO</name>
<dbReference type="InterPro" id="IPR052720">
    <property type="entry name" value="Glycosyl_hydrolase_97"/>
</dbReference>
<dbReference type="InterPro" id="IPR013785">
    <property type="entry name" value="Aldolase_TIM"/>
</dbReference>
<dbReference type="GO" id="GO:0016787">
    <property type="term" value="F:hydrolase activity"/>
    <property type="evidence" value="ECO:0007669"/>
    <property type="project" value="UniProtKB-KW"/>
</dbReference>
<dbReference type="Gene3D" id="2.70.98.10">
    <property type="match status" value="1"/>
</dbReference>
<dbReference type="PANTHER" id="PTHR35803">
    <property type="entry name" value="GLUCAN 1,4-ALPHA-GLUCOSIDASE SUSB-RELATED"/>
    <property type="match status" value="1"/>
</dbReference>
<reference evidence="8" key="2">
    <citation type="submission" date="2020-09" db="EMBL/GenBank/DDBJ databases">
        <authorList>
            <person name="Wu Z."/>
        </authorList>
    </citation>
    <scope>NUCLEOTIDE SEQUENCE</scope>
    <source>
        <strain evidence="8">SC17</strain>
    </source>
</reference>
<gene>
    <name evidence="8" type="ORF">ICJ84_08515</name>
</gene>
<keyword evidence="8" id="KW-0378">Hydrolase</keyword>
<comment type="caution">
    <text evidence="8">The sequence shown here is derived from an EMBL/GenBank/DDBJ whole genome shotgun (WGS) entry which is preliminary data.</text>
</comment>
<dbReference type="AlphaFoldDB" id="A0A8J6QEH2"/>
<dbReference type="InterPro" id="IPR019563">
    <property type="entry name" value="GH97_catalytic"/>
</dbReference>
<dbReference type="EMBL" id="JACVXC010000003">
    <property type="protein sequence ID" value="MBD0835475.1"/>
    <property type="molecule type" value="Genomic_DNA"/>
</dbReference>
<dbReference type="PROSITE" id="PS51257">
    <property type="entry name" value="PROKAR_LIPOPROTEIN"/>
    <property type="match status" value="1"/>
</dbReference>
<evidence type="ECO:0000313" key="8">
    <source>
        <dbReference type="EMBL" id="MBD0835475.1"/>
    </source>
</evidence>
<keyword evidence="9" id="KW-1185">Reference proteome</keyword>
<proteinExistence type="predicted"/>
<evidence type="ECO:0000256" key="3">
    <source>
        <dbReference type="ARBA" id="ARBA00022837"/>
    </source>
</evidence>
<dbReference type="InterPro" id="IPR029486">
    <property type="entry name" value="GH97_N"/>
</dbReference>
<feature type="domain" description="Glycosyl-hydrolase 97 N-terminal" evidence="6">
    <location>
        <begin position="27"/>
        <end position="264"/>
    </location>
</feature>
<evidence type="ECO:0000259" key="7">
    <source>
        <dbReference type="Pfam" id="PF14509"/>
    </source>
</evidence>
<evidence type="ECO:0000259" key="6">
    <source>
        <dbReference type="Pfam" id="PF14508"/>
    </source>
</evidence>
<evidence type="ECO:0000256" key="2">
    <source>
        <dbReference type="ARBA" id="ARBA00011245"/>
    </source>
</evidence>
<dbReference type="InterPro" id="IPR017853">
    <property type="entry name" value="GH"/>
</dbReference>
<accession>A0A8J6QEH2</accession>
<dbReference type="SUPFAM" id="SSF51445">
    <property type="entry name" value="(Trans)glycosidases"/>
    <property type="match status" value="1"/>
</dbReference>
<comment type="subunit">
    <text evidence="2">Monomer.</text>
</comment>
<dbReference type="InterPro" id="IPR029483">
    <property type="entry name" value="GH97_C"/>
</dbReference>
<dbReference type="Gene3D" id="3.20.20.70">
    <property type="entry name" value="Aldolase class I"/>
    <property type="match status" value="1"/>
</dbReference>
<dbReference type="Proteomes" id="UP000602057">
    <property type="component" value="Unassembled WGS sequence"/>
</dbReference>
<dbReference type="InterPro" id="IPR014718">
    <property type="entry name" value="GH-type_carb-bd"/>
</dbReference>
<evidence type="ECO:0000313" key="9">
    <source>
        <dbReference type="Proteomes" id="UP000602057"/>
    </source>
</evidence>
<feature type="signal peptide" evidence="4">
    <location>
        <begin position="1"/>
        <end position="21"/>
    </location>
</feature>
<dbReference type="GO" id="GO:0030246">
    <property type="term" value="F:carbohydrate binding"/>
    <property type="evidence" value="ECO:0007669"/>
    <property type="project" value="InterPro"/>
</dbReference>
<comment type="cofactor">
    <cofactor evidence="1">
        <name>Ca(2+)</name>
        <dbReference type="ChEBI" id="CHEBI:29108"/>
    </cofactor>
</comment>